<reference evidence="2" key="1">
    <citation type="submission" date="2013-07" db="EMBL/GenBank/DDBJ databases">
        <title>Midgut Transcriptome Profiling of Anoplphora glabripennis, a Lignocellulose Degrading, Wood-Boring Cerambycid.</title>
        <authorList>
            <person name="Scully E.D."/>
            <person name="Hoover K."/>
            <person name="Carlson J.E."/>
            <person name="Tien M."/>
            <person name="Geib S.M."/>
        </authorList>
    </citation>
    <scope>NUCLEOTIDE SEQUENCE</scope>
</reference>
<dbReference type="InterPro" id="IPR043502">
    <property type="entry name" value="DNA/RNA_pol_sf"/>
</dbReference>
<dbReference type="SUPFAM" id="SSF56672">
    <property type="entry name" value="DNA/RNA polymerases"/>
    <property type="match status" value="1"/>
</dbReference>
<evidence type="ECO:0000259" key="1">
    <source>
        <dbReference type="PROSITE" id="PS50878"/>
    </source>
</evidence>
<dbReference type="PANTHER" id="PTHR33332">
    <property type="entry name" value="REVERSE TRANSCRIPTASE DOMAIN-CONTAINING PROTEIN"/>
    <property type="match status" value="1"/>
</dbReference>
<name>V5GSW6_ANOGL</name>
<protein>
    <submittedName>
        <fullName evidence="2">Putative RNA-directed DNA polymerase from transposon BS</fullName>
    </submittedName>
</protein>
<accession>V5GSW6</accession>
<dbReference type="CDD" id="cd01650">
    <property type="entry name" value="RT_nLTR_like"/>
    <property type="match status" value="1"/>
</dbReference>
<proteinExistence type="predicted"/>
<organism evidence="2">
    <name type="scientific">Anoplophora glabripennis</name>
    <name type="common">Asian longhorn beetle</name>
    <name type="synonym">Anoplophora nobilis</name>
    <dbReference type="NCBI Taxonomy" id="217634"/>
    <lineage>
        <taxon>Eukaryota</taxon>
        <taxon>Metazoa</taxon>
        <taxon>Ecdysozoa</taxon>
        <taxon>Arthropoda</taxon>
        <taxon>Hexapoda</taxon>
        <taxon>Insecta</taxon>
        <taxon>Pterygota</taxon>
        <taxon>Neoptera</taxon>
        <taxon>Endopterygota</taxon>
        <taxon>Coleoptera</taxon>
        <taxon>Polyphaga</taxon>
        <taxon>Cucujiformia</taxon>
        <taxon>Chrysomeloidea</taxon>
        <taxon>Cerambycidae</taxon>
        <taxon>Lamiinae</taxon>
        <taxon>Lamiini</taxon>
        <taxon>Anoplophora</taxon>
    </lineage>
</organism>
<feature type="non-terminal residue" evidence="2">
    <location>
        <position position="1"/>
    </location>
</feature>
<dbReference type="Pfam" id="PF00078">
    <property type="entry name" value="RVT_1"/>
    <property type="match status" value="1"/>
</dbReference>
<sequence length="304" mass="34727">RWKTSKIGPIYKKDNRNDIKNYRPIAILCNFGKIFETALHNILSFHLRNIILPEQHGFVEGRSTVTNLACMAQYIHEVIDRGGQVDVLYTDFSKAFDRLDHGLLLSKLDSAGLGSSLLELMASYLSDRTQFVQIMGERSLEFAQSSGVPQGSVLGPLLFAIFINDIALDLDVRFLLYADDMKMFCPIANERDARNLQRNLDLVNSWCADNRLPLNVAKCNVMSFSRQLRQISYDYRLHGSSLVRPNVIKDLGVYFDPKLSFRQHMDFIVKCAYKNLGFVVRNMAGFRNPNTFKLLYGALVRSRL</sequence>
<dbReference type="AlphaFoldDB" id="V5GSW6"/>
<keyword evidence="2" id="KW-0695">RNA-directed DNA polymerase</keyword>
<dbReference type="InterPro" id="IPR000477">
    <property type="entry name" value="RT_dom"/>
</dbReference>
<dbReference type="PROSITE" id="PS50878">
    <property type="entry name" value="RT_POL"/>
    <property type="match status" value="1"/>
</dbReference>
<keyword evidence="2" id="KW-0548">Nucleotidyltransferase</keyword>
<feature type="domain" description="Reverse transcriptase" evidence="1">
    <location>
        <begin position="1"/>
        <end position="242"/>
    </location>
</feature>
<dbReference type="EMBL" id="GALX01003749">
    <property type="protein sequence ID" value="JAB64717.1"/>
    <property type="molecule type" value="Transcribed_RNA"/>
</dbReference>
<keyword evidence="2" id="KW-0808">Transferase</keyword>
<feature type="non-terminal residue" evidence="2">
    <location>
        <position position="304"/>
    </location>
</feature>
<gene>
    <name evidence="2" type="primary">RTBS</name>
</gene>
<dbReference type="GO" id="GO:0003964">
    <property type="term" value="F:RNA-directed DNA polymerase activity"/>
    <property type="evidence" value="ECO:0007669"/>
    <property type="project" value="UniProtKB-KW"/>
</dbReference>
<evidence type="ECO:0000313" key="2">
    <source>
        <dbReference type="EMBL" id="JAB64717.1"/>
    </source>
</evidence>